<dbReference type="InterPro" id="IPR050312">
    <property type="entry name" value="IolE/XylAMocC-like"/>
</dbReference>
<dbReference type="SUPFAM" id="SSF51658">
    <property type="entry name" value="Xylose isomerase-like"/>
    <property type="match status" value="1"/>
</dbReference>
<evidence type="ECO:0000313" key="3">
    <source>
        <dbReference type="Proteomes" id="UP001204144"/>
    </source>
</evidence>
<dbReference type="InterPro" id="IPR013022">
    <property type="entry name" value="Xyl_isomerase-like_TIM-brl"/>
</dbReference>
<organism evidence="2 3">
    <name type="scientific">Lacihabitans soyangensis</name>
    <dbReference type="NCBI Taxonomy" id="869394"/>
    <lineage>
        <taxon>Bacteria</taxon>
        <taxon>Pseudomonadati</taxon>
        <taxon>Bacteroidota</taxon>
        <taxon>Cytophagia</taxon>
        <taxon>Cytophagales</taxon>
        <taxon>Leadbetterellaceae</taxon>
        <taxon>Lacihabitans</taxon>
    </lineage>
</organism>
<dbReference type="PANTHER" id="PTHR12110">
    <property type="entry name" value="HYDROXYPYRUVATE ISOMERASE"/>
    <property type="match status" value="1"/>
</dbReference>
<dbReference type="GO" id="GO:0016853">
    <property type="term" value="F:isomerase activity"/>
    <property type="evidence" value="ECO:0007669"/>
    <property type="project" value="UniProtKB-KW"/>
</dbReference>
<evidence type="ECO:0000313" key="2">
    <source>
        <dbReference type="EMBL" id="MCP9762934.1"/>
    </source>
</evidence>
<dbReference type="PANTHER" id="PTHR12110:SF41">
    <property type="entry name" value="INOSOSE DEHYDRATASE"/>
    <property type="match status" value="1"/>
</dbReference>
<dbReference type="Pfam" id="PF01261">
    <property type="entry name" value="AP_endonuc_2"/>
    <property type="match status" value="1"/>
</dbReference>
<reference evidence="2 3" key="1">
    <citation type="submission" date="2018-11" db="EMBL/GenBank/DDBJ databases">
        <title>Novel bacteria species description.</title>
        <authorList>
            <person name="Han J.-H."/>
        </authorList>
    </citation>
    <scope>NUCLEOTIDE SEQUENCE [LARGE SCALE GENOMIC DNA]</scope>
    <source>
        <strain evidence="2 3">KCTC23259</strain>
    </source>
</reference>
<proteinExistence type="predicted"/>
<gene>
    <name evidence="2" type="ORF">EGI31_08195</name>
</gene>
<dbReference type="Gene3D" id="3.20.20.150">
    <property type="entry name" value="Divalent-metal-dependent TIM barrel enzymes"/>
    <property type="match status" value="1"/>
</dbReference>
<dbReference type="InterPro" id="IPR036237">
    <property type="entry name" value="Xyl_isomerase-like_sf"/>
</dbReference>
<comment type="caution">
    <text evidence="2">The sequence shown here is derived from an EMBL/GenBank/DDBJ whole genome shotgun (WGS) entry which is preliminary data.</text>
</comment>
<feature type="domain" description="Xylose isomerase-like TIM barrel" evidence="1">
    <location>
        <begin position="72"/>
        <end position="275"/>
    </location>
</feature>
<protein>
    <submittedName>
        <fullName evidence="2">Sugar phosphate isomerase/epimerase</fullName>
    </submittedName>
</protein>
<name>A0AAE3H0V6_9BACT</name>
<keyword evidence="2" id="KW-0413">Isomerase</keyword>
<dbReference type="RefSeq" id="WP_255036712.1">
    <property type="nucleotide sequence ID" value="NZ_RJUF01000017.1"/>
</dbReference>
<dbReference type="EMBL" id="RJUF01000017">
    <property type="protein sequence ID" value="MCP9762934.1"/>
    <property type="molecule type" value="Genomic_DNA"/>
</dbReference>
<keyword evidence="3" id="KW-1185">Reference proteome</keyword>
<accession>A0AAE3H0V6</accession>
<evidence type="ECO:0000259" key="1">
    <source>
        <dbReference type="Pfam" id="PF01261"/>
    </source>
</evidence>
<dbReference type="AlphaFoldDB" id="A0AAE3H0V6"/>
<sequence>MKRRNFIATVPVLGMIQKFEPTKETFPISSNSYNWGTFYGRENKNWGENLDADMAAYVKTGLQAYEPSLGSAEEATILIAVLKKYHIKMPSVYIGSVLHEEEQVEKSIKTILEIAEVVKNYGTKIIVTNPNPIAWGSDKLKTDEQLILQAKALEKIGKSLKMNGLKLAYHTHDVELKAGAREFHHMLQNTSPENLYFCMDVHWVYRGSQNSQLAVFDVLKMYGDRIIELHIRQSKNGIWQEVFTSEGDIDFKKFALELLKKNLKPHLVIEQCLEKNSPNTMNAVEAHTIDLKEIRDTFKPVLKP</sequence>
<dbReference type="Proteomes" id="UP001204144">
    <property type="component" value="Unassembled WGS sequence"/>
</dbReference>